<evidence type="ECO:0000313" key="2">
    <source>
        <dbReference type="EMBL" id="KAJ8882699.1"/>
    </source>
</evidence>
<sequence length="840" mass="92729">MEQRWNARPKVTKKTPRKPADQGHRPARISRTKTRGRYRRESNTAHSGVGRVLYLRRQPQWHAGCSRCVLTLADKHILSSPAIVRCYSERQFSFHWVTLHSVSLFRSVCRLSVCNDAAVAPTTCVEQQSVKTNQVVARSRTLVIVYEKTSCLDVIENNRSCFCLPVDGRLSETRCPRKLSTSVFHTRVRLTSHACAKSCDGCTYVTSHATNQLYRLTHGVLTFSTTTSGPVFCSSLTLQSYCGCCCKLGAVETHWWEVVFSKNNRLLRSEKHARVCESVWCCVSQVAMEQQGRRQTTVRLAHAHKQYGSVHVLKDLCMTVQQGTMHTTVTIKTEQKRESQFVTTLERSQINTCFKSVNLLQGNHPMTPASLTEANLCEHLRRPYTSTSGPRLFRGSRIIISPVYAANNGEHIATKILSDLHSITTCRAGGSNHSIRPSPVQTVGVSWAEWWAAPGLLTTLSMQHTDPKTCSQPLYRLTLLASHKWRTGFNPRPGHSRIFTSGKHAGRCRWSAGCLGDLPPPPPRSGAAAFSPNFALIGSQDLVVNSHPYLSTLPTQTSANCSLLCSELGAFSMPRNANQAVGIRHSGIGKKSAGACVTEPAQLSSGAISESPGKPIYRLPVREYNAGPRKCESNVLHCAISLNTAQPRSGAIFSLRASTSALSSDLQLHILYPGALHEITELPSFHVACCDSVNTVVKIDDVVHYGRQFINSIYPPQGRGKINTGRFPPSRTGFNPRPDHSEFLQVVIVLDAATGWQVSRGSPISPAPFIPILTSLTLIGFQNFAVKSRPNLFTHSVAYYIRVWAVHGLTPYACYKGKSCKETCIAAKRDWAAMAWTLGP</sequence>
<dbReference type="EMBL" id="JARBHB010000005">
    <property type="protein sequence ID" value="KAJ8882699.1"/>
    <property type="molecule type" value="Genomic_DNA"/>
</dbReference>
<dbReference type="Proteomes" id="UP001159363">
    <property type="component" value="Chromosome 4"/>
</dbReference>
<keyword evidence="3" id="KW-1185">Reference proteome</keyword>
<gene>
    <name evidence="2" type="ORF">PR048_014511</name>
</gene>
<name>A0ABQ9HEM2_9NEOP</name>
<feature type="region of interest" description="Disordered" evidence="1">
    <location>
        <begin position="1"/>
        <end position="44"/>
    </location>
</feature>
<evidence type="ECO:0000256" key="1">
    <source>
        <dbReference type="SAM" id="MobiDB-lite"/>
    </source>
</evidence>
<organism evidence="2 3">
    <name type="scientific">Dryococelus australis</name>
    <dbReference type="NCBI Taxonomy" id="614101"/>
    <lineage>
        <taxon>Eukaryota</taxon>
        <taxon>Metazoa</taxon>
        <taxon>Ecdysozoa</taxon>
        <taxon>Arthropoda</taxon>
        <taxon>Hexapoda</taxon>
        <taxon>Insecta</taxon>
        <taxon>Pterygota</taxon>
        <taxon>Neoptera</taxon>
        <taxon>Polyneoptera</taxon>
        <taxon>Phasmatodea</taxon>
        <taxon>Verophasmatodea</taxon>
        <taxon>Anareolatae</taxon>
        <taxon>Phasmatidae</taxon>
        <taxon>Eurycanthinae</taxon>
        <taxon>Dryococelus</taxon>
    </lineage>
</organism>
<evidence type="ECO:0000313" key="3">
    <source>
        <dbReference type="Proteomes" id="UP001159363"/>
    </source>
</evidence>
<comment type="caution">
    <text evidence="2">The sequence shown here is derived from an EMBL/GenBank/DDBJ whole genome shotgun (WGS) entry which is preliminary data.</text>
</comment>
<protein>
    <submittedName>
        <fullName evidence="2">Uncharacterized protein</fullName>
    </submittedName>
</protein>
<reference evidence="2 3" key="1">
    <citation type="submission" date="2023-02" db="EMBL/GenBank/DDBJ databases">
        <title>LHISI_Scaffold_Assembly.</title>
        <authorList>
            <person name="Stuart O.P."/>
            <person name="Cleave R."/>
            <person name="Magrath M.J.L."/>
            <person name="Mikheyev A.S."/>
        </authorList>
    </citation>
    <scope>NUCLEOTIDE SEQUENCE [LARGE SCALE GENOMIC DNA]</scope>
    <source>
        <strain evidence="2">Daus_M_001</strain>
        <tissue evidence="2">Leg muscle</tissue>
    </source>
</reference>
<accession>A0ABQ9HEM2</accession>
<proteinExistence type="predicted"/>
<feature type="compositionally biased region" description="Basic residues" evidence="1">
    <location>
        <begin position="25"/>
        <end position="38"/>
    </location>
</feature>